<dbReference type="PANTHER" id="PTHR37984">
    <property type="entry name" value="PROTEIN CBG26694"/>
    <property type="match status" value="1"/>
</dbReference>
<evidence type="ECO:0000259" key="12">
    <source>
        <dbReference type="Pfam" id="PF24626"/>
    </source>
</evidence>
<evidence type="ECO:0000256" key="5">
    <source>
        <dbReference type="ARBA" id="ARBA00022842"/>
    </source>
</evidence>
<sequence>MPPRKQAQTRDVAMEDTHLREIVTQLAEKLDDLSRRMDIKGTRITHSNTPSTDDKGTENRAALKHLDTQDKLSHRHAEWSAYLQQFTFVLKHTSRESDKAADALSRRASLLKLLHTQVMGFESLQVLYTFDSYFTSILDDIVAGVRSDFHIHDGFVFRGNQLCIPDCSLRLKIIKEQHNEGHMGRDKTLQLVANSYFWPTLRRNVYRFVEACHILPDLVRKSGKAADFIKQLEQIHGETYQALIKSSAKYKADADKKQRAVEFEVGDYVWAILTKERFPTGEYNKLLARKIGPLEIVEKINSNTYRLKLPSHIRTSDVFNVKHLVPYKVIILMMMWMLQIRGRISSNIGE</sequence>
<evidence type="ECO:0000256" key="4">
    <source>
        <dbReference type="ARBA" id="ARBA00022801"/>
    </source>
</evidence>
<keyword evidence="8" id="KW-0808">Transferase</keyword>
<accession>A0ABQ8IG56</accession>
<evidence type="ECO:0000256" key="3">
    <source>
        <dbReference type="ARBA" id="ARBA00022750"/>
    </source>
</evidence>
<evidence type="ECO:0000256" key="7">
    <source>
        <dbReference type="ARBA" id="ARBA00022918"/>
    </source>
</evidence>
<evidence type="ECO:0000256" key="1">
    <source>
        <dbReference type="ARBA" id="ARBA00022670"/>
    </source>
</evidence>
<dbReference type="Gene3D" id="1.10.340.70">
    <property type="match status" value="1"/>
</dbReference>
<dbReference type="EMBL" id="JAFEMO010000002">
    <property type="protein sequence ID" value="KAH7575643.1"/>
    <property type="molecule type" value="Genomic_DNA"/>
</dbReference>
<comment type="caution">
    <text evidence="13">The sequence shown here is derived from an EMBL/GenBank/DDBJ whole genome shotgun (WGS) entry which is preliminary data.</text>
</comment>
<keyword evidence="2" id="KW-0479">Metal-binding</keyword>
<keyword evidence="8" id="KW-0548">Nucleotidyltransferase</keyword>
<dbReference type="Pfam" id="PF17921">
    <property type="entry name" value="Integrase_H2C2"/>
    <property type="match status" value="1"/>
</dbReference>
<keyword evidence="10" id="KW-0233">DNA recombination</keyword>
<keyword evidence="6" id="KW-0229">DNA integration</keyword>
<dbReference type="PANTHER" id="PTHR37984:SF5">
    <property type="entry name" value="PROTEIN NYNRIN-LIKE"/>
    <property type="match status" value="1"/>
</dbReference>
<evidence type="ECO:0000256" key="9">
    <source>
        <dbReference type="ARBA" id="ARBA00023125"/>
    </source>
</evidence>
<keyword evidence="5" id="KW-0460">Magnesium</keyword>
<gene>
    <name evidence="13" type="ORF">JRO89_XS02G0176800</name>
</gene>
<protein>
    <recommendedName>
        <fullName evidence="15">Integrase zinc-binding domain-containing protein</fullName>
    </recommendedName>
</protein>
<evidence type="ECO:0000256" key="10">
    <source>
        <dbReference type="ARBA" id="ARBA00023172"/>
    </source>
</evidence>
<name>A0ABQ8IG56_9ROSI</name>
<evidence type="ECO:0000256" key="2">
    <source>
        <dbReference type="ARBA" id="ARBA00022723"/>
    </source>
</evidence>
<evidence type="ECO:0000256" key="6">
    <source>
        <dbReference type="ARBA" id="ARBA00022908"/>
    </source>
</evidence>
<keyword evidence="8" id="KW-0239">DNA-directed DNA polymerase</keyword>
<feature type="domain" description="Tf2-1-like SH3-like" evidence="12">
    <location>
        <begin position="266"/>
        <end position="327"/>
    </location>
</feature>
<evidence type="ECO:0000259" key="11">
    <source>
        <dbReference type="Pfam" id="PF17921"/>
    </source>
</evidence>
<keyword evidence="14" id="KW-1185">Reference proteome</keyword>
<keyword evidence="9" id="KW-0238">DNA-binding</keyword>
<dbReference type="Proteomes" id="UP000827721">
    <property type="component" value="Unassembled WGS sequence"/>
</dbReference>
<evidence type="ECO:0008006" key="15">
    <source>
        <dbReference type="Google" id="ProtNLM"/>
    </source>
</evidence>
<dbReference type="InterPro" id="IPR041588">
    <property type="entry name" value="Integrase_H2C2"/>
</dbReference>
<keyword evidence="3" id="KW-0064">Aspartyl protease</keyword>
<proteinExistence type="predicted"/>
<evidence type="ECO:0000313" key="13">
    <source>
        <dbReference type="EMBL" id="KAH7575643.1"/>
    </source>
</evidence>
<dbReference type="InterPro" id="IPR056924">
    <property type="entry name" value="SH3_Tf2-1"/>
</dbReference>
<organism evidence="13 14">
    <name type="scientific">Xanthoceras sorbifolium</name>
    <dbReference type="NCBI Taxonomy" id="99658"/>
    <lineage>
        <taxon>Eukaryota</taxon>
        <taxon>Viridiplantae</taxon>
        <taxon>Streptophyta</taxon>
        <taxon>Embryophyta</taxon>
        <taxon>Tracheophyta</taxon>
        <taxon>Spermatophyta</taxon>
        <taxon>Magnoliopsida</taxon>
        <taxon>eudicotyledons</taxon>
        <taxon>Gunneridae</taxon>
        <taxon>Pentapetalae</taxon>
        <taxon>rosids</taxon>
        <taxon>malvids</taxon>
        <taxon>Sapindales</taxon>
        <taxon>Sapindaceae</taxon>
        <taxon>Xanthoceroideae</taxon>
        <taxon>Xanthoceras</taxon>
    </lineage>
</organism>
<evidence type="ECO:0000313" key="14">
    <source>
        <dbReference type="Proteomes" id="UP000827721"/>
    </source>
</evidence>
<reference evidence="13 14" key="1">
    <citation type="submission" date="2021-02" db="EMBL/GenBank/DDBJ databases">
        <title>Plant Genome Project.</title>
        <authorList>
            <person name="Zhang R.-G."/>
        </authorList>
    </citation>
    <scope>NUCLEOTIDE SEQUENCE [LARGE SCALE GENOMIC DNA]</scope>
    <source>
        <tissue evidence="13">Leaves</tissue>
    </source>
</reference>
<evidence type="ECO:0000256" key="8">
    <source>
        <dbReference type="ARBA" id="ARBA00022932"/>
    </source>
</evidence>
<keyword evidence="7" id="KW-0695">RNA-directed DNA polymerase</keyword>
<keyword evidence="1" id="KW-0645">Protease</keyword>
<dbReference type="InterPro" id="IPR050951">
    <property type="entry name" value="Retrovirus_Pol_polyprotein"/>
</dbReference>
<feature type="domain" description="Integrase zinc-binding" evidence="11">
    <location>
        <begin position="166"/>
        <end position="214"/>
    </location>
</feature>
<dbReference type="Pfam" id="PF24626">
    <property type="entry name" value="SH3_Tf2-1"/>
    <property type="match status" value="1"/>
</dbReference>
<keyword evidence="4" id="KW-0378">Hydrolase</keyword>